<evidence type="ECO:0000313" key="1">
    <source>
        <dbReference type="EMBL" id="EDR10043.1"/>
    </source>
</evidence>
<dbReference type="EMBL" id="DS547098">
    <property type="protein sequence ID" value="EDR10043.1"/>
    <property type="molecule type" value="Genomic_DNA"/>
</dbReference>
<name>B0D5M6_LACBS</name>
<keyword evidence="2" id="KW-1185">Reference proteome</keyword>
<dbReference type="GeneID" id="6074853"/>
<sequence>MLCYHNICRIYSKFIRSNRFWVYSVQHSKLKHYAVVVPFKINGKAGMAKAGE</sequence>
<dbReference type="Proteomes" id="UP000001194">
    <property type="component" value="Unassembled WGS sequence"/>
</dbReference>
<protein>
    <submittedName>
        <fullName evidence="1">Predicted protein</fullName>
    </submittedName>
</protein>
<dbReference type="AlphaFoldDB" id="B0D5M6"/>
<dbReference type="InParanoid" id="B0D5M6"/>
<accession>B0D5M6</accession>
<dbReference type="RefSeq" id="XP_001879428.1">
    <property type="nucleotide sequence ID" value="XM_001879393.1"/>
</dbReference>
<evidence type="ECO:0000313" key="2">
    <source>
        <dbReference type="Proteomes" id="UP000001194"/>
    </source>
</evidence>
<dbReference type="HOGENOM" id="CLU_3087622_0_0_1"/>
<dbReference type="KEGG" id="lbc:LACBIDRAFT_317968"/>
<proteinExistence type="predicted"/>
<gene>
    <name evidence="1" type="ORF">LACBIDRAFT_317968</name>
</gene>
<reference evidence="1 2" key="1">
    <citation type="journal article" date="2008" name="Nature">
        <title>The genome of Laccaria bicolor provides insights into mycorrhizal symbiosis.</title>
        <authorList>
            <person name="Martin F."/>
            <person name="Aerts A."/>
            <person name="Ahren D."/>
            <person name="Brun A."/>
            <person name="Danchin E.G.J."/>
            <person name="Duchaussoy F."/>
            <person name="Gibon J."/>
            <person name="Kohler A."/>
            <person name="Lindquist E."/>
            <person name="Pereda V."/>
            <person name="Salamov A."/>
            <person name="Shapiro H.J."/>
            <person name="Wuyts J."/>
            <person name="Blaudez D."/>
            <person name="Buee M."/>
            <person name="Brokstein P."/>
            <person name="Canbaeck B."/>
            <person name="Cohen D."/>
            <person name="Courty P.E."/>
            <person name="Coutinho P.M."/>
            <person name="Delaruelle C."/>
            <person name="Detter J.C."/>
            <person name="Deveau A."/>
            <person name="DiFazio S."/>
            <person name="Duplessis S."/>
            <person name="Fraissinet-Tachet L."/>
            <person name="Lucic E."/>
            <person name="Frey-Klett P."/>
            <person name="Fourrey C."/>
            <person name="Feussner I."/>
            <person name="Gay G."/>
            <person name="Grimwood J."/>
            <person name="Hoegger P.J."/>
            <person name="Jain P."/>
            <person name="Kilaru S."/>
            <person name="Labbe J."/>
            <person name="Lin Y.C."/>
            <person name="Legue V."/>
            <person name="Le Tacon F."/>
            <person name="Marmeisse R."/>
            <person name="Melayah D."/>
            <person name="Montanini B."/>
            <person name="Muratet M."/>
            <person name="Nehls U."/>
            <person name="Niculita-Hirzel H."/>
            <person name="Oudot-Le Secq M.P."/>
            <person name="Peter M."/>
            <person name="Quesneville H."/>
            <person name="Rajashekar B."/>
            <person name="Reich M."/>
            <person name="Rouhier N."/>
            <person name="Schmutz J."/>
            <person name="Yin T."/>
            <person name="Chalot M."/>
            <person name="Henrissat B."/>
            <person name="Kuees U."/>
            <person name="Lucas S."/>
            <person name="Van de Peer Y."/>
            <person name="Podila G.K."/>
            <person name="Polle A."/>
            <person name="Pukkila P.J."/>
            <person name="Richardson P.M."/>
            <person name="Rouze P."/>
            <person name="Sanders I.R."/>
            <person name="Stajich J.E."/>
            <person name="Tunlid A."/>
            <person name="Tuskan G."/>
            <person name="Grigoriev I.V."/>
        </authorList>
    </citation>
    <scope>NUCLEOTIDE SEQUENCE [LARGE SCALE GENOMIC DNA]</scope>
    <source>
        <strain evidence="2">S238N-H82 / ATCC MYA-4686</strain>
    </source>
</reference>
<organism evidence="2">
    <name type="scientific">Laccaria bicolor (strain S238N-H82 / ATCC MYA-4686)</name>
    <name type="common">Bicoloured deceiver</name>
    <name type="synonym">Laccaria laccata var. bicolor</name>
    <dbReference type="NCBI Taxonomy" id="486041"/>
    <lineage>
        <taxon>Eukaryota</taxon>
        <taxon>Fungi</taxon>
        <taxon>Dikarya</taxon>
        <taxon>Basidiomycota</taxon>
        <taxon>Agaricomycotina</taxon>
        <taxon>Agaricomycetes</taxon>
        <taxon>Agaricomycetidae</taxon>
        <taxon>Agaricales</taxon>
        <taxon>Agaricineae</taxon>
        <taxon>Hydnangiaceae</taxon>
        <taxon>Laccaria</taxon>
    </lineage>
</organism>